<keyword evidence="3" id="KW-1185">Reference proteome</keyword>
<protein>
    <submittedName>
        <fullName evidence="2">Uncharacterized protein</fullName>
    </submittedName>
</protein>
<evidence type="ECO:0000313" key="3">
    <source>
        <dbReference type="Proteomes" id="UP000198775"/>
    </source>
</evidence>
<dbReference type="EMBL" id="FOCX01000021">
    <property type="protein sequence ID" value="SEO87048.1"/>
    <property type="molecule type" value="Genomic_DNA"/>
</dbReference>
<proteinExistence type="predicted"/>
<sequence length="181" mass="18250">MNETVAAHATRFVEAVGYPFTSAGRTLATVGFAAVTYALLILSSFPTYSMQMLAAGPGYLDDAVVALTANTYASVGTLALALTVVYAVVTGIAITTAIGRIRHAGEVSARGLSSVLPGLLASGCASCGAGLLGTLGFVGALSTLPFDGNLLRLAGLLLLVAYLSRLGDPRYCAMPSATGGE</sequence>
<keyword evidence="1" id="KW-1133">Transmembrane helix</keyword>
<dbReference type="RefSeq" id="WP_092662777.1">
    <property type="nucleotide sequence ID" value="NZ_FOCX01000021.1"/>
</dbReference>
<accession>A0A1H8T937</accession>
<keyword evidence="1" id="KW-0812">Transmembrane</keyword>
<dbReference type="Proteomes" id="UP000198775">
    <property type="component" value="Unassembled WGS sequence"/>
</dbReference>
<reference evidence="3" key="1">
    <citation type="submission" date="2016-10" db="EMBL/GenBank/DDBJ databases">
        <authorList>
            <person name="Varghese N."/>
            <person name="Submissions S."/>
        </authorList>
    </citation>
    <scope>NUCLEOTIDE SEQUENCE [LARGE SCALE GENOMIC DNA]</scope>
    <source>
        <strain evidence="3">IBRC-M 10043</strain>
    </source>
</reference>
<gene>
    <name evidence="2" type="ORF">SAMN05216388_102163</name>
</gene>
<feature type="transmembrane region" description="Helical" evidence="1">
    <location>
        <begin position="27"/>
        <end position="49"/>
    </location>
</feature>
<evidence type="ECO:0000256" key="1">
    <source>
        <dbReference type="SAM" id="Phobius"/>
    </source>
</evidence>
<dbReference type="AlphaFoldDB" id="A0A1H8T937"/>
<feature type="transmembrane region" description="Helical" evidence="1">
    <location>
        <begin position="150"/>
        <end position="167"/>
    </location>
</feature>
<organism evidence="2 3">
    <name type="scientific">Halorientalis persicus</name>
    <dbReference type="NCBI Taxonomy" id="1367881"/>
    <lineage>
        <taxon>Archaea</taxon>
        <taxon>Methanobacteriati</taxon>
        <taxon>Methanobacteriota</taxon>
        <taxon>Stenosarchaea group</taxon>
        <taxon>Halobacteria</taxon>
        <taxon>Halobacteriales</taxon>
        <taxon>Haloarculaceae</taxon>
        <taxon>Halorientalis</taxon>
    </lineage>
</organism>
<name>A0A1H8T937_9EURY</name>
<keyword evidence="1" id="KW-0472">Membrane</keyword>
<evidence type="ECO:0000313" key="2">
    <source>
        <dbReference type="EMBL" id="SEO87048.1"/>
    </source>
</evidence>
<feature type="transmembrane region" description="Helical" evidence="1">
    <location>
        <begin position="115"/>
        <end position="138"/>
    </location>
</feature>
<feature type="transmembrane region" description="Helical" evidence="1">
    <location>
        <begin position="69"/>
        <end position="94"/>
    </location>
</feature>